<keyword evidence="2" id="KW-1185">Reference proteome</keyword>
<evidence type="ECO:0000313" key="2">
    <source>
        <dbReference type="Proteomes" id="UP001590951"/>
    </source>
</evidence>
<protein>
    <submittedName>
        <fullName evidence="1">Uncharacterized protein</fullName>
    </submittedName>
</protein>
<name>A0ABR4B6P0_9LECA</name>
<accession>A0ABR4B6P0</accession>
<evidence type="ECO:0000313" key="1">
    <source>
        <dbReference type="EMBL" id="KAL2053532.1"/>
    </source>
</evidence>
<organism evidence="1 2">
    <name type="scientific">Lepraria finkii</name>
    <dbReference type="NCBI Taxonomy" id="1340010"/>
    <lineage>
        <taxon>Eukaryota</taxon>
        <taxon>Fungi</taxon>
        <taxon>Dikarya</taxon>
        <taxon>Ascomycota</taxon>
        <taxon>Pezizomycotina</taxon>
        <taxon>Lecanoromycetes</taxon>
        <taxon>OSLEUM clade</taxon>
        <taxon>Lecanoromycetidae</taxon>
        <taxon>Lecanorales</taxon>
        <taxon>Lecanorineae</taxon>
        <taxon>Stereocaulaceae</taxon>
        <taxon>Lepraria</taxon>
    </lineage>
</organism>
<proteinExistence type="predicted"/>
<reference evidence="1 2" key="1">
    <citation type="submission" date="2024-09" db="EMBL/GenBank/DDBJ databases">
        <title>Rethinking Asexuality: The Enigmatic Case of Functional Sexual Genes in Lepraria (Stereocaulaceae).</title>
        <authorList>
            <person name="Doellman M."/>
            <person name="Sun Y."/>
            <person name="Barcenas-Pena A."/>
            <person name="Lumbsch H.T."/>
            <person name="Grewe F."/>
        </authorList>
    </citation>
    <scope>NUCLEOTIDE SEQUENCE [LARGE SCALE GENOMIC DNA]</scope>
    <source>
        <strain evidence="1 2">Grewe 0041</strain>
    </source>
</reference>
<dbReference type="EMBL" id="JBHFEH010000020">
    <property type="protein sequence ID" value="KAL2053532.1"/>
    <property type="molecule type" value="Genomic_DNA"/>
</dbReference>
<comment type="caution">
    <text evidence="1">The sequence shown here is derived from an EMBL/GenBank/DDBJ whole genome shotgun (WGS) entry which is preliminary data.</text>
</comment>
<gene>
    <name evidence="1" type="ORF">ABVK25_006184</name>
</gene>
<sequence length="71" mass="8309">MFSLMALQAKIVDLDVQLRNTIKEDDCSEDAEAQLFTSDFYLLNHSSRPESSRAQLKLLEQIRPKMKEHRK</sequence>
<dbReference type="Proteomes" id="UP001590951">
    <property type="component" value="Unassembled WGS sequence"/>
</dbReference>